<feature type="compositionally biased region" description="Polar residues" evidence="1">
    <location>
        <begin position="123"/>
        <end position="132"/>
    </location>
</feature>
<name>A0A9W4D9V3_BLUGR</name>
<keyword evidence="2" id="KW-0732">Signal</keyword>
<dbReference type="AlphaFoldDB" id="A0A9W4D9V3"/>
<feature type="region of interest" description="Disordered" evidence="1">
    <location>
        <begin position="111"/>
        <end position="132"/>
    </location>
</feature>
<sequence length="132" mass="14865">MQISIIFLGLLVTEIVASPTRLFATKSVNHHMTFHKTWKKPENFKSETSIDSFEKVVKDFFFSGKAAGSKDAYLALRIGKTADKDSKTSIEKQIELLPYLSASSKNLAPNMNENALHGRHTNSFRLQNPSDY</sequence>
<comment type="caution">
    <text evidence="3">The sequence shown here is derived from an EMBL/GenBank/DDBJ whole genome shotgun (WGS) entry which is preliminary data.</text>
</comment>
<feature type="signal peptide" evidence="2">
    <location>
        <begin position="1"/>
        <end position="17"/>
    </location>
</feature>
<feature type="chain" id="PRO_5040901084" evidence="2">
    <location>
        <begin position="18"/>
        <end position="132"/>
    </location>
</feature>
<accession>A0A9W4D9V3</accession>
<evidence type="ECO:0000256" key="2">
    <source>
        <dbReference type="SAM" id="SignalP"/>
    </source>
</evidence>
<proteinExistence type="predicted"/>
<dbReference type="EMBL" id="CAJHIT010000009">
    <property type="protein sequence ID" value="CAD6504557.1"/>
    <property type="molecule type" value="Genomic_DNA"/>
</dbReference>
<evidence type="ECO:0000256" key="1">
    <source>
        <dbReference type="SAM" id="MobiDB-lite"/>
    </source>
</evidence>
<protein>
    <submittedName>
        <fullName evidence="3">BgTH12-00066</fullName>
    </submittedName>
</protein>
<dbReference type="Proteomes" id="UP000683417">
    <property type="component" value="Unassembled WGS sequence"/>
</dbReference>
<gene>
    <name evidence="3" type="ORF">BGTH12_LOCUS5915</name>
</gene>
<organism evidence="3 4">
    <name type="scientific">Blumeria graminis f. sp. triticale</name>
    <dbReference type="NCBI Taxonomy" id="1689686"/>
    <lineage>
        <taxon>Eukaryota</taxon>
        <taxon>Fungi</taxon>
        <taxon>Dikarya</taxon>
        <taxon>Ascomycota</taxon>
        <taxon>Pezizomycotina</taxon>
        <taxon>Leotiomycetes</taxon>
        <taxon>Erysiphales</taxon>
        <taxon>Erysiphaceae</taxon>
        <taxon>Blumeria</taxon>
    </lineage>
</organism>
<evidence type="ECO:0000313" key="4">
    <source>
        <dbReference type="Proteomes" id="UP000683417"/>
    </source>
</evidence>
<evidence type="ECO:0000313" key="3">
    <source>
        <dbReference type="EMBL" id="CAD6504557.1"/>
    </source>
</evidence>
<reference evidence="3" key="1">
    <citation type="submission" date="2020-10" db="EMBL/GenBank/DDBJ databases">
        <authorList>
            <person name="Muller C M."/>
        </authorList>
    </citation>
    <scope>NUCLEOTIDE SEQUENCE</scope>
    <source>
        <strain evidence="3">THUN-12</strain>
    </source>
</reference>